<sequence>MEKLLDTFTAYQNGKLPDQNGYILSVFYHESSAYTRYELVSFGNVKDIFANEDGLVFQAEGRKLYVLVEPAGWPTSHIEPAYRTDAERVPYRFKEMIDFTTGRRDHVYIGSNPVVTYTSFTVVKPVGQNVSYVFYPADNVKDVILEFFRLSLWKQARVPQSDARRVLTPIGEVFDKMVVGEGGFH</sequence>
<gene>
    <name evidence="1" type="ordered locus">Spiaf_0168</name>
</gene>
<dbReference type="OrthoDB" id="369408at2"/>
<evidence type="ECO:0000313" key="2">
    <source>
        <dbReference type="Proteomes" id="UP000007383"/>
    </source>
</evidence>
<dbReference type="eggNOG" id="ENOG5033TSC">
    <property type="taxonomic scope" value="Bacteria"/>
</dbReference>
<proteinExistence type="predicted"/>
<dbReference type="PATRIC" id="fig|889378.3.peg.171"/>
<dbReference type="EMBL" id="CP003282">
    <property type="protein sequence ID" value="AFG36277.1"/>
    <property type="molecule type" value="Genomic_DNA"/>
</dbReference>
<evidence type="ECO:0000313" key="1">
    <source>
        <dbReference type="EMBL" id="AFG36277.1"/>
    </source>
</evidence>
<dbReference type="Proteomes" id="UP000007383">
    <property type="component" value="Chromosome"/>
</dbReference>
<protein>
    <submittedName>
        <fullName evidence="1">Uncharacterized protein</fullName>
    </submittedName>
</protein>
<dbReference type="AlphaFoldDB" id="H9UFI4"/>
<dbReference type="HOGENOM" id="CLU_1460697_0_0_12"/>
<dbReference type="KEGG" id="sfc:Spiaf_0168"/>
<reference evidence="2" key="1">
    <citation type="journal article" date="2013" name="Stand. Genomic Sci.">
        <title>Complete genome sequence of the halophilic bacterium Spirochaeta africana type strain (Z-7692(T)) from the alkaline Lake Magadi in the East African Rift.</title>
        <authorList>
            <person name="Liolos K."/>
            <person name="Abt B."/>
            <person name="Scheuner C."/>
            <person name="Teshima H."/>
            <person name="Held B."/>
            <person name="Lapidus A."/>
            <person name="Nolan M."/>
            <person name="Lucas S."/>
            <person name="Deshpande S."/>
            <person name="Cheng J.F."/>
            <person name="Tapia R."/>
            <person name="Goodwin L.A."/>
            <person name="Pitluck S."/>
            <person name="Pagani I."/>
            <person name="Ivanova N."/>
            <person name="Mavromatis K."/>
            <person name="Mikhailova N."/>
            <person name="Huntemann M."/>
            <person name="Pati A."/>
            <person name="Chen A."/>
            <person name="Palaniappan K."/>
            <person name="Land M."/>
            <person name="Rohde M."/>
            <person name="Tindall B.J."/>
            <person name="Detter J.C."/>
            <person name="Goker M."/>
            <person name="Bristow J."/>
            <person name="Eisen J.A."/>
            <person name="Markowitz V."/>
            <person name="Hugenholtz P."/>
            <person name="Woyke T."/>
            <person name="Klenk H.P."/>
            <person name="Kyrpides N.C."/>
        </authorList>
    </citation>
    <scope>NUCLEOTIDE SEQUENCE</scope>
    <source>
        <strain evidence="2">ATCC 700263 / DSM 8902 / Z-7692</strain>
    </source>
</reference>
<keyword evidence="2" id="KW-1185">Reference proteome</keyword>
<name>H9UFI4_SPIAZ</name>
<dbReference type="RefSeq" id="WP_014454275.1">
    <property type="nucleotide sequence ID" value="NC_017098.1"/>
</dbReference>
<organism evidence="1 2">
    <name type="scientific">Spirochaeta africana (strain ATCC 700263 / DSM 8902 / Z-7692)</name>
    <dbReference type="NCBI Taxonomy" id="889378"/>
    <lineage>
        <taxon>Bacteria</taxon>
        <taxon>Pseudomonadati</taxon>
        <taxon>Spirochaetota</taxon>
        <taxon>Spirochaetia</taxon>
        <taxon>Spirochaetales</taxon>
        <taxon>Spirochaetaceae</taxon>
        <taxon>Spirochaeta</taxon>
    </lineage>
</organism>
<accession>H9UFI4</accession>